<evidence type="ECO:0000256" key="1">
    <source>
        <dbReference type="SAM" id="MobiDB-lite"/>
    </source>
</evidence>
<evidence type="ECO:0000313" key="2">
    <source>
        <dbReference type="EMBL" id="KAK7496274.1"/>
    </source>
</evidence>
<dbReference type="EMBL" id="JACVVK020000068">
    <property type="protein sequence ID" value="KAK7496274.1"/>
    <property type="molecule type" value="Genomic_DNA"/>
</dbReference>
<protein>
    <submittedName>
        <fullName evidence="2">Uncharacterized protein</fullName>
    </submittedName>
</protein>
<name>A0ABD0L9N4_9CAEN</name>
<dbReference type="Proteomes" id="UP001519460">
    <property type="component" value="Unassembled WGS sequence"/>
</dbReference>
<feature type="region of interest" description="Disordered" evidence="1">
    <location>
        <begin position="43"/>
        <end position="68"/>
    </location>
</feature>
<gene>
    <name evidence="2" type="ORF">BaRGS_00012439</name>
</gene>
<organism evidence="2 3">
    <name type="scientific">Batillaria attramentaria</name>
    <dbReference type="NCBI Taxonomy" id="370345"/>
    <lineage>
        <taxon>Eukaryota</taxon>
        <taxon>Metazoa</taxon>
        <taxon>Spiralia</taxon>
        <taxon>Lophotrochozoa</taxon>
        <taxon>Mollusca</taxon>
        <taxon>Gastropoda</taxon>
        <taxon>Caenogastropoda</taxon>
        <taxon>Sorbeoconcha</taxon>
        <taxon>Cerithioidea</taxon>
        <taxon>Batillariidae</taxon>
        <taxon>Batillaria</taxon>
    </lineage>
</organism>
<accession>A0ABD0L9N4</accession>
<reference evidence="2 3" key="1">
    <citation type="journal article" date="2023" name="Sci. Data">
        <title>Genome assembly of the Korean intertidal mud-creeper Batillaria attramentaria.</title>
        <authorList>
            <person name="Patra A.K."/>
            <person name="Ho P.T."/>
            <person name="Jun S."/>
            <person name="Lee S.J."/>
            <person name="Kim Y."/>
            <person name="Won Y.J."/>
        </authorList>
    </citation>
    <scope>NUCLEOTIDE SEQUENCE [LARGE SCALE GENOMIC DNA]</scope>
    <source>
        <strain evidence="2">Wonlab-2016</strain>
    </source>
</reference>
<dbReference type="AlphaFoldDB" id="A0ABD0L9N4"/>
<evidence type="ECO:0000313" key="3">
    <source>
        <dbReference type="Proteomes" id="UP001519460"/>
    </source>
</evidence>
<sequence>MTDIRGTRRPAPAKPRIWCWSDTQSNQARQRGLKVWRQCPYGETDREGVKGESQISPREQTFDPASDI</sequence>
<keyword evidence="3" id="KW-1185">Reference proteome</keyword>
<proteinExistence type="predicted"/>
<comment type="caution">
    <text evidence="2">The sequence shown here is derived from an EMBL/GenBank/DDBJ whole genome shotgun (WGS) entry which is preliminary data.</text>
</comment>